<dbReference type="EMBL" id="WHJF01000165">
    <property type="protein sequence ID" value="NHZ66746.1"/>
    <property type="molecule type" value="Genomic_DNA"/>
</dbReference>
<feature type="signal peptide" evidence="1">
    <location>
        <begin position="1"/>
        <end position="22"/>
    </location>
</feature>
<evidence type="ECO:0000313" key="4">
    <source>
        <dbReference type="Proteomes" id="UP000610594"/>
    </source>
</evidence>
<evidence type="ECO:0000313" key="3">
    <source>
        <dbReference type="EMBL" id="NHZ66746.1"/>
    </source>
</evidence>
<evidence type="ECO:0000259" key="2">
    <source>
        <dbReference type="Pfam" id="PF07007"/>
    </source>
</evidence>
<protein>
    <submittedName>
        <fullName evidence="3">DUF1311 domain-containing protein</fullName>
    </submittedName>
</protein>
<accession>A0ABX0MW90</accession>
<proteinExistence type="predicted"/>
<name>A0ABX0MW90_9BURK</name>
<dbReference type="Proteomes" id="UP000610594">
    <property type="component" value="Unassembled WGS sequence"/>
</dbReference>
<comment type="caution">
    <text evidence="3">The sequence shown here is derived from an EMBL/GenBank/DDBJ whole genome shotgun (WGS) entry which is preliminary data.</text>
</comment>
<dbReference type="Pfam" id="PF07007">
    <property type="entry name" value="LprI"/>
    <property type="match status" value="1"/>
</dbReference>
<feature type="domain" description="Lysozyme inhibitor LprI-like N-terminal" evidence="2">
    <location>
        <begin position="39"/>
        <end position="135"/>
    </location>
</feature>
<organism evidence="3 4">
    <name type="scientific">Massilia genomosp. 1</name>
    <dbReference type="NCBI Taxonomy" id="2609280"/>
    <lineage>
        <taxon>Bacteria</taxon>
        <taxon>Pseudomonadati</taxon>
        <taxon>Pseudomonadota</taxon>
        <taxon>Betaproteobacteria</taxon>
        <taxon>Burkholderiales</taxon>
        <taxon>Oxalobacteraceae</taxon>
        <taxon>Telluria group</taxon>
        <taxon>Massilia</taxon>
    </lineage>
</organism>
<dbReference type="RefSeq" id="WP_167240720.1">
    <property type="nucleotide sequence ID" value="NZ_WHJF01000165.1"/>
</dbReference>
<evidence type="ECO:0000256" key="1">
    <source>
        <dbReference type="SAM" id="SignalP"/>
    </source>
</evidence>
<keyword evidence="4" id="KW-1185">Reference proteome</keyword>
<gene>
    <name evidence="3" type="ORF">F1735_31435</name>
</gene>
<dbReference type="Gene3D" id="1.20.1270.180">
    <property type="match status" value="1"/>
</dbReference>
<reference evidence="3 4" key="1">
    <citation type="submission" date="2019-10" db="EMBL/GenBank/DDBJ databases">
        <title>Taxonomy of Antarctic Massilia spp.: description of Massilia rubra sp. nov., Massilia aquatica sp. nov., Massilia mucilaginosa sp. nov., Massilia frigida sp. nov. isolated from streams, lakes and regoliths.</title>
        <authorList>
            <person name="Holochova P."/>
            <person name="Sedlacek I."/>
            <person name="Kralova S."/>
            <person name="Maslanova I."/>
            <person name="Busse H.-J."/>
            <person name="Stankova E."/>
            <person name="Vrbovska V."/>
            <person name="Kovarovic V."/>
            <person name="Bartak M."/>
            <person name="Svec P."/>
            <person name="Pantucek R."/>
        </authorList>
    </citation>
    <scope>NUCLEOTIDE SEQUENCE [LARGE SCALE GENOMIC DNA]</scope>
    <source>
        <strain evidence="3 4">CCM 8694</strain>
    </source>
</reference>
<dbReference type="InterPro" id="IPR009739">
    <property type="entry name" value="LprI-like_N"/>
</dbReference>
<feature type="chain" id="PRO_5047346910" evidence="1">
    <location>
        <begin position="23"/>
        <end position="145"/>
    </location>
</feature>
<keyword evidence="1" id="KW-0732">Signal</keyword>
<sequence>MRSRIVAVLICSSAVYSGHAVADNRAQAVAAIEECNQFSQFDIRECLKKRAIDSAAALTQAEARAAAAIASWDESDTYIKDAGIKLRAANASFVRDRQVQCAFASSLIGGGAGNSHEIKRLACVADMNALRTFQLDRDTGKLVPK</sequence>